<comment type="caution">
    <text evidence="2">The sequence shown here is derived from an EMBL/GenBank/DDBJ whole genome shotgun (WGS) entry which is preliminary data.</text>
</comment>
<keyword evidence="1" id="KW-1133">Transmembrane helix</keyword>
<feature type="transmembrane region" description="Helical" evidence="1">
    <location>
        <begin position="12"/>
        <end position="37"/>
    </location>
</feature>
<accession>A0ABS2QCF8</accession>
<keyword evidence="1" id="KW-0812">Transmembrane</keyword>
<proteinExistence type="predicted"/>
<organism evidence="2 3">
    <name type="scientific">Peribacillus deserti</name>
    <dbReference type="NCBI Taxonomy" id="673318"/>
    <lineage>
        <taxon>Bacteria</taxon>
        <taxon>Bacillati</taxon>
        <taxon>Bacillota</taxon>
        <taxon>Bacilli</taxon>
        <taxon>Bacillales</taxon>
        <taxon>Bacillaceae</taxon>
        <taxon>Peribacillus</taxon>
    </lineage>
</organism>
<protein>
    <submittedName>
        <fullName evidence="2">ABC-type sulfate transport system permease component</fullName>
    </submittedName>
</protein>
<dbReference type="EMBL" id="JAFBFI010000001">
    <property type="protein sequence ID" value="MBM7690842.1"/>
    <property type="molecule type" value="Genomic_DNA"/>
</dbReference>
<keyword evidence="1" id="KW-0472">Membrane</keyword>
<evidence type="ECO:0000313" key="2">
    <source>
        <dbReference type="EMBL" id="MBM7690842.1"/>
    </source>
</evidence>
<name>A0ABS2QCF8_9BACI</name>
<reference evidence="2 3" key="1">
    <citation type="submission" date="2021-01" db="EMBL/GenBank/DDBJ databases">
        <title>Genomic Encyclopedia of Type Strains, Phase IV (KMG-IV): sequencing the most valuable type-strain genomes for metagenomic binning, comparative biology and taxonomic classification.</title>
        <authorList>
            <person name="Goeker M."/>
        </authorList>
    </citation>
    <scope>NUCLEOTIDE SEQUENCE [LARGE SCALE GENOMIC DNA]</scope>
    <source>
        <strain evidence="2 3">DSM 105482</strain>
    </source>
</reference>
<keyword evidence="3" id="KW-1185">Reference proteome</keyword>
<evidence type="ECO:0000313" key="3">
    <source>
        <dbReference type="Proteomes" id="UP000823486"/>
    </source>
</evidence>
<gene>
    <name evidence="2" type="ORF">JOC77_000245</name>
</gene>
<sequence length="46" mass="5017">MAEGDELNNSMIAAATAIAMTFIVNFPIAWIVIHYIVKGVRKKPGN</sequence>
<dbReference type="Proteomes" id="UP000823486">
    <property type="component" value="Unassembled WGS sequence"/>
</dbReference>
<dbReference type="RefSeq" id="WP_204537539.1">
    <property type="nucleotide sequence ID" value="NZ_JAFBFI010000001.1"/>
</dbReference>
<evidence type="ECO:0000256" key="1">
    <source>
        <dbReference type="SAM" id="Phobius"/>
    </source>
</evidence>